<dbReference type="PIRSF" id="PIRSF000538">
    <property type="entry name" value="GlpK"/>
    <property type="match status" value="1"/>
</dbReference>
<dbReference type="InterPro" id="IPR000577">
    <property type="entry name" value="Carb_kinase_FGGY"/>
</dbReference>
<dbReference type="SUPFAM" id="SSF53067">
    <property type="entry name" value="Actin-like ATPase domain"/>
    <property type="match status" value="2"/>
</dbReference>
<evidence type="ECO:0000313" key="9">
    <source>
        <dbReference type="Proteomes" id="UP001596523"/>
    </source>
</evidence>
<keyword evidence="9" id="KW-1185">Reference proteome</keyword>
<evidence type="ECO:0000313" key="8">
    <source>
        <dbReference type="EMBL" id="MFC7303910.1"/>
    </source>
</evidence>
<evidence type="ECO:0000256" key="3">
    <source>
        <dbReference type="ARBA" id="ARBA00022741"/>
    </source>
</evidence>
<evidence type="ECO:0000256" key="5">
    <source>
        <dbReference type="ARBA" id="ARBA00022840"/>
    </source>
</evidence>
<evidence type="ECO:0000259" key="7">
    <source>
        <dbReference type="Pfam" id="PF02782"/>
    </source>
</evidence>
<dbReference type="Proteomes" id="UP001596523">
    <property type="component" value="Unassembled WGS sequence"/>
</dbReference>
<dbReference type="InterPro" id="IPR043129">
    <property type="entry name" value="ATPase_NBD"/>
</dbReference>
<organism evidence="8 9">
    <name type="scientific">Streptomyces monticola</name>
    <dbReference type="NCBI Taxonomy" id="2666263"/>
    <lineage>
        <taxon>Bacteria</taxon>
        <taxon>Bacillati</taxon>
        <taxon>Actinomycetota</taxon>
        <taxon>Actinomycetes</taxon>
        <taxon>Kitasatosporales</taxon>
        <taxon>Streptomycetaceae</taxon>
        <taxon>Streptomyces</taxon>
    </lineage>
</organism>
<gene>
    <name evidence="8" type="ORF">ACFQVC_06740</name>
</gene>
<evidence type="ECO:0000259" key="6">
    <source>
        <dbReference type="Pfam" id="PF00370"/>
    </source>
</evidence>
<dbReference type="RefSeq" id="WP_381828283.1">
    <property type="nucleotide sequence ID" value="NZ_JBHTCF010000002.1"/>
</dbReference>
<dbReference type="InterPro" id="IPR018485">
    <property type="entry name" value="FGGY_C"/>
</dbReference>
<evidence type="ECO:0000256" key="2">
    <source>
        <dbReference type="ARBA" id="ARBA00022679"/>
    </source>
</evidence>
<comment type="caution">
    <text evidence="8">The sequence shown here is derived from an EMBL/GenBank/DDBJ whole genome shotgun (WGS) entry which is preliminary data.</text>
</comment>
<accession>A0ABW2JEJ2</accession>
<dbReference type="InterPro" id="IPR018484">
    <property type="entry name" value="FGGY_N"/>
</dbReference>
<feature type="domain" description="Carbohydrate kinase FGGY N-terminal" evidence="6">
    <location>
        <begin position="5"/>
        <end position="232"/>
    </location>
</feature>
<dbReference type="Pfam" id="PF02782">
    <property type="entry name" value="FGGY_C"/>
    <property type="match status" value="1"/>
</dbReference>
<evidence type="ECO:0000256" key="4">
    <source>
        <dbReference type="ARBA" id="ARBA00022777"/>
    </source>
</evidence>
<dbReference type="Pfam" id="PF00370">
    <property type="entry name" value="FGGY_N"/>
    <property type="match status" value="1"/>
</dbReference>
<keyword evidence="4 8" id="KW-0418">Kinase</keyword>
<dbReference type="EMBL" id="JBHTCF010000002">
    <property type="protein sequence ID" value="MFC7303910.1"/>
    <property type="molecule type" value="Genomic_DNA"/>
</dbReference>
<feature type="domain" description="Carbohydrate kinase FGGY C-terminal" evidence="7">
    <location>
        <begin position="242"/>
        <end position="427"/>
    </location>
</feature>
<evidence type="ECO:0000256" key="1">
    <source>
        <dbReference type="ARBA" id="ARBA00009156"/>
    </source>
</evidence>
<sequence>MTGPVLAVDQGTSGTKALVVCPERGVIGSGSAPVRPRHLPAGRVEVSPDELLGSVVDAGRLALAQAGEPVVAVGLANQGETVLAWDPDTGEPLTDALVWQDRRAESLCTELDVYAEELRQLTGLPLDPYFAAPKMMWIRRHLTRRGVVTTSDAWLVHRLTGAFVTDAATAGRTQLLDLDSVTWSPRALDLFGLAGERLPRVVDATEPVGTTTAFGPELPLTGLLVDQQAALLAQDITEPGGAKCTYGTGAFLLAPTGSVPRRGGSGLVSCVAWRLAGQSSYCLDGQVYTAASAVRWLTDLGVIAGPEDLDPVGSAVPDTGGVTFVPALAGLAAPWWRGDIRGSLTGLGLDTGPGHLVRALCEGIAAQVAQLTDAVAADLGEPVRTLRVDGGLTRSALLMQTQADLLQLPVEVSELPDATALGAAAVARLGLDPSLSLGDVVPARRPAAVYEPRIGADEAAHRLGAFRTEVAALLDRKP</sequence>
<keyword evidence="3" id="KW-0547">Nucleotide-binding</keyword>
<keyword evidence="2" id="KW-0808">Transferase</keyword>
<dbReference type="GO" id="GO:0016301">
    <property type="term" value="F:kinase activity"/>
    <property type="evidence" value="ECO:0007669"/>
    <property type="project" value="UniProtKB-KW"/>
</dbReference>
<dbReference type="PANTHER" id="PTHR10196:SF69">
    <property type="entry name" value="GLYCEROL KINASE"/>
    <property type="match status" value="1"/>
</dbReference>
<dbReference type="Gene3D" id="3.30.420.40">
    <property type="match status" value="2"/>
</dbReference>
<name>A0ABW2JEJ2_9ACTN</name>
<dbReference type="PANTHER" id="PTHR10196">
    <property type="entry name" value="SUGAR KINASE"/>
    <property type="match status" value="1"/>
</dbReference>
<reference evidence="9" key="1">
    <citation type="journal article" date="2019" name="Int. J. Syst. Evol. Microbiol.">
        <title>The Global Catalogue of Microorganisms (GCM) 10K type strain sequencing project: providing services to taxonomists for standard genome sequencing and annotation.</title>
        <authorList>
            <consortium name="The Broad Institute Genomics Platform"/>
            <consortium name="The Broad Institute Genome Sequencing Center for Infectious Disease"/>
            <person name="Wu L."/>
            <person name="Ma J."/>
        </authorList>
    </citation>
    <scope>NUCLEOTIDE SEQUENCE [LARGE SCALE GENOMIC DNA]</scope>
    <source>
        <strain evidence="9">SYNS20</strain>
    </source>
</reference>
<proteinExistence type="inferred from homology"/>
<protein>
    <submittedName>
        <fullName evidence="8">FGGY family carbohydrate kinase</fullName>
    </submittedName>
</protein>
<keyword evidence="5" id="KW-0067">ATP-binding</keyword>
<comment type="similarity">
    <text evidence="1">Belongs to the FGGY kinase family.</text>
</comment>